<dbReference type="KEGG" id="ahg:AHOG_08230"/>
<reference evidence="1 2" key="1">
    <citation type="submission" date="2017-07" db="EMBL/GenBank/DDBJ databases">
        <title>Complete genome sequence of Actinoalloteichus hoggarensis DSM 45943, type strain of Actinoalloteichus hoggarensis.</title>
        <authorList>
            <person name="Ruckert C."/>
            <person name="Nouioui I."/>
            <person name="Willmese J."/>
            <person name="van Wezel G."/>
            <person name="Klenk H.-P."/>
            <person name="Kalinowski J."/>
            <person name="Zotchev S.B."/>
        </authorList>
    </citation>
    <scope>NUCLEOTIDE SEQUENCE [LARGE SCALE GENOMIC DNA]</scope>
    <source>
        <strain evidence="1 2">DSM 45943</strain>
    </source>
</reference>
<evidence type="ECO:0008006" key="3">
    <source>
        <dbReference type="Google" id="ProtNLM"/>
    </source>
</evidence>
<accession>A0A221W153</accession>
<dbReference type="AlphaFoldDB" id="A0A221W153"/>
<evidence type="ECO:0000313" key="2">
    <source>
        <dbReference type="Proteomes" id="UP000204221"/>
    </source>
</evidence>
<name>A0A221W153_9PSEU</name>
<keyword evidence="2" id="KW-1185">Reference proteome</keyword>
<dbReference type="Gene3D" id="1.10.10.10">
    <property type="entry name" value="Winged helix-like DNA-binding domain superfamily/Winged helix DNA-binding domain"/>
    <property type="match status" value="1"/>
</dbReference>
<gene>
    <name evidence="1" type="ORF">AHOG_08230</name>
</gene>
<proteinExistence type="predicted"/>
<dbReference type="SUPFAM" id="SSF46785">
    <property type="entry name" value="Winged helix' DNA-binding domain"/>
    <property type="match status" value="1"/>
</dbReference>
<sequence length="141" mass="16022">MDEARTPIGFWLRHLDQLIETGLDEALTAANVTRRQWQVLSLLRARPRDPAELLVELRPFATIVEAHTVLDDLRDRGWIDDEADHCAITADGVAVWSAAAEHAHEFRRATSDGITEEEYRTTLRVLRRMAGNIVERAVSPR</sequence>
<dbReference type="InterPro" id="IPR036390">
    <property type="entry name" value="WH_DNA-bd_sf"/>
</dbReference>
<dbReference type="InterPro" id="IPR036388">
    <property type="entry name" value="WH-like_DNA-bd_sf"/>
</dbReference>
<evidence type="ECO:0000313" key="1">
    <source>
        <dbReference type="EMBL" id="ASO19291.1"/>
    </source>
</evidence>
<organism evidence="1 2">
    <name type="scientific">Actinoalloteichus hoggarensis</name>
    <dbReference type="NCBI Taxonomy" id="1470176"/>
    <lineage>
        <taxon>Bacteria</taxon>
        <taxon>Bacillati</taxon>
        <taxon>Actinomycetota</taxon>
        <taxon>Actinomycetes</taxon>
        <taxon>Pseudonocardiales</taxon>
        <taxon>Pseudonocardiaceae</taxon>
        <taxon>Actinoalloteichus</taxon>
    </lineage>
</organism>
<dbReference type="EMBL" id="CP022521">
    <property type="protein sequence ID" value="ASO19291.1"/>
    <property type="molecule type" value="Genomic_DNA"/>
</dbReference>
<protein>
    <recommendedName>
        <fullName evidence="3">MarR family protein</fullName>
    </recommendedName>
</protein>
<dbReference type="Proteomes" id="UP000204221">
    <property type="component" value="Chromosome"/>
</dbReference>